<comment type="caution">
    <text evidence="1">The sequence shown here is derived from an EMBL/GenBank/DDBJ whole genome shotgun (WGS) entry which is preliminary data.</text>
</comment>
<dbReference type="PANTHER" id="PTHR12970:SF1">
    <property type="entry name" value="PROTEASOME ASSEMBLY CHAPERONE 2"/>
    <property type="match status" value="1"/>
</dbReference>
<evidence type="ECO:0000313" key="1">
    <source>
        <dbReference type="EMBL" id="KAJ0975011.1"/>
    </source>
</evidence>
<dbReference type="AlphaFoldDB" id="A0A9D5CKJ8"/>
<proteinExistence type="predicted"/>
<reference evidence="1" key="1">
    <citation type="submission" date="2021-03" db="EMBL/GenBank/DDBJ databases">
        <authorList>
            <person name="Li Z."/>
            <person name="Yang C."/>
        </authorList>
    </citation>
    <scope>NUCLEOTIDE SEQUENCE</scope>
    <source>
        <strain evidence="1">Dzin_1.0</strain>
        <tissue evidence="1">Leaf</tissue>
    </source>
</reference>
<dbReference type="Proteomes" id="UP001085076">
    <property type="component" value="Miscellaneous, Linkage group lg04"/>
</dbReference>
<gene>
    <name evidence="1" type="ORF">J5N97_016976</name>
</gene>
<dbReference type="EMBL" id="JAGGNH010000004">
    <property type="protein sequence ID" value="KAJ0975011.1"/>
    <property type="molecule type" value="Genomic_DNA"/>
</dbReference>
<sequence length="111" mass="12779">MVEFAKNLAHCISILGKKHVIVLSSLSSGRKKIIDPFGDMQIYYTSNANADGNDGDCEKLGWKRLDEYDHCQRRWVHLKYLAEGNPLDEEMLSYDDRNKKSTIGYNEYSIC</sequence>
<keyword evidence="2" id="KW-1185">Reference proteome</keyword>
<evidence type="ECO:0000313" key="2">
    <source>
        <dbReference type="Proteomes" id="UP001085076"/>
    </source>
</evidence>
<dbReference type="GO" id="GO:0005829">
    <property type="term" value="C:cytosol"/>
    <property type="evidence" value="ECO:0007669"/>
    <property type="project" value="TreeGrafter"/>
</dbReference>
<dbReference type="OrthoDB" id="10260712at2759"/>
<name>A0A9D5CKJ8_9LILI</name>
<reference evidence="1" key="2">
    <citation type="journal article" date="2022" name="Hortic Res">
        <title>The genome of Dioscorea zingiberensis sheds light on the biosynthesis, origin and evolution of the medicinally important diosgenin saponins.</title>
        <authorList>
            <person name="Li Y."/>
            <person name="Tan C."/>
            <person name="Li Z."/>
            <person name="Guo J."/>
            <person name="Li S."/>
            <person name="Chen X."/>
            <person name="Wang C."/>
            <person name="Dai X."/>
            <person name="Yang H."/>
            <person name="Song W."/>
            <person name="Hou L."/>
            <person name="Xu J."/>
            <person name="Tong Z."/>
            <person name="Xu A."/>
            <person name="Yuan X."/>
            <person name="Wang W."/>
            <person name="Yang Q."/>
            <person name="Chen L."/>
            <person name="Sun Z."/>
            <person name="Wang K."/>
            <person name="Pan B."/>
            <person name="Chen J."/>
            <person name="Bao Y."/>
            <person name="Liu F."/>
            <person name="Qi X."/>
            <person name="Gang D.R."/>
            <person name="Wen J."/>
            <person name="Li J."/>
        </authorList>
    </citation>
    <scope>NUCLEOTIDE SEQUENCE</scope>
    <source>
        <strain evidence="1">Dzin_1.0</strain>
    </source>
</reference>
<dbReference type="GO" id="GO:0005634">
    <property type="term" value="C:nucleus"/>
    <property type="evidence" value="ECO:0007669"/>
    <property type="project" value="TreeGrafter"/>
</dbReference>
<accession>A0A9D5CKJ8</accession>
<dbReference type="InterPro" id="IPR016562">
    <property type="entry name" value="Proteasome_assmbl_chp_2_euk"/>
</dbReference>
<dbReference type="GO" id="GO:0043248">
    <property type="term" value="P:proteasome assembly"/>
    <property type="evidence" value="ECO:0007669"/>
    <property type="project" value="TreeGrafter"/>
</dbReference>
<dbReference type="PANTHER" id="PTHR12970">
    <property type="entry name" value="PROTEASOME ASSEMBLY CHAPERONE 2"/>
    <property type="match status" value="1"/>
</dbReference>
<organism evidence="1 2">
    <name type="scientific">Dioscorea zingiberensis</name>
    <dbReference type="NCBI Taxonomy" id="325984"/>
    <lineage>
        <taxon>Eukaryota</taxon>
        <taxon>Viridiplantae</taxon>
        <taxon>Streptophyta</taxon>
        <taxon>Embryophyta</taxon>
        <taxon>Tracheophyta</taxon>
        <taxon>Spermatophyta</taxon>
        <taxon>Magnoliopsida</taxon>
        <taxon>Liliopsida</taxon>
        <taxon>Dioscoreales</taxon>
        <taxon>Dioscoreaceae</taxon>
        <taxon>Dioscorea</taxon>
    </lineage>
</organism>
<protein>
    <submittedName>
        <fullName evidence="1">Uncharacterized protein</fullName>
    </submittedName>
</protein>